<name>A0A2U2XFE1_9FLAO</name>
<evidence type="ECO:0000313" key="2">
    <source>
        <dbReference type="EMBL" id="PWH86483.1"/>
    </source>
</evidence>
<feature type="transmembrane region" description="Helical" evidence="1">
    <location>
        <begin position="77"/>
        <end position="102"/>
    </location>
</feature>
<dbReference type="RefSeq" id="WP_109358594.1">
    <property type="nucleotide sequence ID" value="NZ_QFRJ01000002.1"/>
</dbReference>
<comment type="caution">
    <text evidence="2">The sequence shown here is derived from an EMBL/GenBank/DDBJ whole genome shotgun (WGS) entry which is preliminary data.</text>
</comment>
<accession>A0A2U2XFE1</accession>
<dbReference type="EMBL" id="QFRJ01000002">
    <property type="protein sequence ID" value="PWH86483.1"/>
    <property type="molecule type" value="Genomic_DNA"/>
</dbReference>
<feature type="transmembrane region" description="Helical" evidence="1">
    <location>
        <begin position="47"/>
        <end position="65"/>
    </location>
</feature>
<keyword evidence="1" id="KW-1133">Transmembrane helix</keyword>
<evidence type="ECO:0000256" key="1">
    <source>
        <dbReference type="SAM" id="Phobius"/>
    </source>
</evidence>
<dbReference type="OrthoDB" id="1466947at2"/>
<reference evidence="2 3" key="1">
    <citation type="submission" date="2018-05" db="EMBL/GenBank/DDBJ databases">
        <title>Brumimicrobium oceani sp. nov., isolated from coastal sediment.</title>
        <authorList>
            <person name="Kou Y."/>
        </authorList>
    </citation>
    <scope>NUCLEOTIDE SEQUENCE [LARGE SCALE GENOMIC DNA]</scope>
    <source>
        <strain evidence="2 3">C305</strain>
    </source>
</reference>
<gene>
    <name evidence="2" type="ORF">DIT68_04395</name>
</gene>
<keyword evidence="3" id="KW-1185">Reference proteome</keyword>
<protein>
    <submittedName>
        <fullName evidence="2">Uncharacterized protein</fullName>
    </submittedName>
</protein>
<proteinExistence type="predicted"/>
<organism evidence="2 3">
    <name type="scientific">Brumimicrobium oceani</name>
    <dbReference type="NCBI Taxonomy" id="2100725"/>
    <lineage>
        <taxon>Bacteria</taxon>
        <taxon>Pseudomonadati</taxon>
        <taxon>Bacteroidota</taxon>
        <taxon>Flavobacteriia</taxon>
        <taxon>Flavobacteriales</taxon>
        <taxon>Crocinitomicaceae</taxon>
        <taxon>Brumimicrobium</taxon>
    </lineage>
</organism>
<evidence type="ECO:0000313" key="3">
    <source>
        <dbReference type="Proteomes" id="UP000245370"/>
    </source>
</evidence>
<dbReference type="Proteomes" id="UP000245370">
    <property type="component" value="Unassembled WGS sequence"/>
</dbReference>
<keyword evidence="1" id="KW-0472">Membrane</keyword>
<sequence length="205" mass="24554">MIGLFVFGKLDLSLGYMKWIGDRVSFLDKKESISFVIYPPKLGRKKGLLISWFLLWLLIGGYVAAQMFKDYGNQEKLILFIFMIFWLYFAIRVFRTMIYLFFGREYIKLDKNVLRIKRSIGSYGKSKQYLIENISRFSLIEMKENSIQKVYDDSLWVRGSNRLQFEFFQKRISFGRKLEEKDAKMVFQILTKRIEKFLNTKKKEG</sequence>
<dbReference type="AlphaFoldDB" id="A0A2U2XFE1"/>
<reference evidence="2 3" key="2">
    <citation type="submission" date="2018-05" db="EMBL/GenBank/DDBJ databases">
        <authorList>
            <person name="Lanie J.A."/>
            <person name="Ng W.-L."/>
            <person name="Kazmierczak K.M."/>
            <person name="Andrzejewski T.M."/>
            <person name="Davidsen T.M."/>
            <person name="Wayne K.J."/>
            <person name="Tettelin H."/>
            <person name="Glass J.I."/>
            <person name="Rusch D."/>
            <person name="Podicherti R."/>
            <person name="Tsui H.-C.T."/>
            <person name="Winkler M.E."/>
        </authorList>
    </citation>
    <scope>NUCLEOTIDE SEQUENCE [LARGE SCALE GENOMIC DNA]</scope>
    <source>
        <strain evidence="2 3">C305</strain>
    </source>
</reference>
<keyword evidence="1" id="KW-0812">Transmembrane</keyword>